<feature type="region of interest" description="Disordered" evidence="1">
    <location>
        <begin position="1"/>
        <end position="65"/>
    </location>
</feature>
<evidence type="ECO:0000313" key="2">
    <source>
        <dbReference type="EMBL" id="VDP89131.1"/>
    </source>
</evidence>
<dbReference type="EMBL" id="UZAN01051796">
    <property type="protein sequence ID" value="VDP89131.1"/>
    <property type="molecule type" value="Genomic_DNA"/>
</dbReference>
<reference evidence="4" key="1">
    <citation type="submission" date="2016-06" db="UniProtKB">
        <authorList>
            <consortium name="WormBaseParasite"/>
        </authorList>
    </citation>
    <scope>IDENTIFICATION</scope>
</reference>
<dbReference type="Proteomes" id="UP000272942">
    <property type="component" value="Unassembled WGS sequence"/>
</dbReference>
<evidence type="ECO:0000313" key="4">
    <source>
        <dbReference type="WBParaSite" id="ECPE_0001196201-mRNA-1"/>
    </source>
</evidence>
<protein>
    <submittedName>
        <fullName evidence="4">BESS domain-containing protein</fullName>
    </submittedName>
</protein>
<evidence type="ECO:0000256" key="1">
    <source>
        <dbReference type="SAM" id="MobiDB-lite"/>
    </source>
</evidence>
<sequence length="309" mass="33452">MPETLRHRRKSSSPQRRTIPVRSMPSTHSTGIKQSPIVPIVSPGPWSKLPNRRRLFTADTPPSSEDIEIIGVTNSAVIVPDTESDEHGQPPILTLVLETEPETGDPSPLVPDSEALMIADTQEPEPCVGSAPDHEEQAAQTATQGDIATSSECSVIESSQENEQCRPIEEDAKSPLPQTDNLAVKTDLREAPLATQPCVLMEESVSEKSLTNHVLTVPIREEDTQDATQLDEATSVGAEDLPPLEQTKPELSLDTVDGPVHPVDNQDTDAEAQIRASLSQIASKLADLPTARHQAVLMDVLSTFKSLMH</sequence>
<feature type="region of interest" description="Disordered" evidence="1">
    <location>
        <begin position="223"/>
        <end position="244"/>
    </location>
</feature>
<keyword evidence="3" id="KW-1185">Reference proteome</keyword>
<feature type="compositionally biased region" description="Polar residues" evidence="1">
    <location>
        <begin position="138"/>
        <end position="147"/>
    </location>
</feature>
<proteinExistence type="predicted"/>
<accession>A0A183AY92</accession>
<gene>
    <name evidence="2" type="ORF">ECPE_LOCUS11926</name>
</gene>
<organism evidence="4">
    <name type="scientific">Echinostoma caproni</name>
    <dbReference type="NCBI Taxonomy" id="27848"/>
    <lineage>
        <taxon>Eukaryota</taxon>
        <taxon>Metazoa</taxon>
        <taxon>Spiralia</taxon>
        <taxon>Lophotrochozoa</taxon>
        <taxon>Platyhelminthes</taxon>
        <taxon>Trematoda</taxon>
        <taxon>Digenea</taxon>
        <taxon>Plagiorchiida</taxon>
        <taxon>Echinostomata</taxon>
        <taxon>Echinostomatoidea</taxon>
        <taxon>Echinostomatidae</taxon>
        <taxon>Echinostoma</taxon>
    </lineage>
</organism>
<name>A0A183AY92_9TREM</name>
<dbReference type="AlphaFoldDB" id="A0A183AY92"/>
<dbReference type="WBParaSite" id="ECPE_0001196201-mRNA-1">
    <property type="protein sequence ID" value="ECPE_0001196201-mRNA-1"/>
    <property type="gene ID" value="ECPE_0001196201"/>
</dbReference>
<feature type="compositionally biased region" description="Polar residues" evidence="1">
    <location>
        <begin position="24"/>
        <end position="33"/>
    </location>
</feature>
<feature type="region of interest" description="Disordered" evidence="1">
    <location>
        <begin position="124"/>
        <end position="147"/>
    </location>
</feature>
<evidence type="ECO:0000313" key="3">
    <source>
        <dbReference type="Proteomes" id="UP000272942"/>
    </source>
</evidence>
<reference evidence="2 3" key="2">
    <citation type="submission" date="2018-11" db="EMBL/GenBank/DDBJ databases">
        <authorList>
            <consortium name="Pathogen Informatics"/>
        </authorList>
    </citation>
    <scope>NUCLEOTIDE SEQUENCE [LARGE SCALE GENOMIC DNA]</scope>
    <source>
        <strain evidence="2 3">Egypt</strain>
    </source>
</reference>
<feature type="compositionally biased region" description="Basic residues" evidence="1">
    <location>
        <begin position="1"/>
        <end position="11"/>
    </location>
</feature>